<evidence type="ECO:0000313" key="7">
    <source>
        <dbReference type="Ensembl" id="ENSORLP00000027669.1"/>
    </source>
</evidence>
<evidence type="ECO:0000259" key="6">
    <source>
        <dbReference type="SMART" id="SM00406"/>
    </source>
</evidence>
<dbReference type="Ensembl" id="ENSORLT00000027390.1">
    <property type="protein sequence ID" value="ENSORLP00000027669.1"/>
    <property type="gene ID" value="ENSORLG00000030313.1"/>
</dbReference>
<dbReference type="InterPro" id="IPR013783">
    <property type="entry name" value="Ig-like_fold"/>
</dbReference>
<dbReference type="GeneTree" id="ENSGT01150000287173"/>
<evidence type="ECO:0000256" key="3">
    <source>
        <dbReference type="ARBA" id="ARBA00023170"/>
    </source>
</evidence>
<dbReference type="PANTHER" id="PTHR19367">
    <property type="entry name" value="T-CELL RECEPTOR ALPHA CHAIN V REGION"/>
    <property type="match status" value="1"/>
</dbReference>
<keyword evidence="5" id="KW-1133">Transmembrane helix</keyword>
<keyword evidence="3" id="KW-0675">Receptor</keyword>
<dbReference type="Pfam" id="PF07686">
    <property type="entry name" value="V-set"/>
    <property type="match status" value="1"/>
</dbReference>
<evidence type="ECO:0000256" key="2">
    <source>
        <dbReference type="ARBA" id="ARBA00023130"/>
    </source>
</evidence>
<reference evidence="7" key="2">
    <citation type="submission" date="2025-08" db="UniProtKB">
        <authorList>
            <consortium name="Ensembl"/>
        </authorList>
    </citation>
    <scope>IDENTIFICATION</scope>
    <source>
        <strain evidence="7">Hd-rR</strain>
    </source>
</reference>
<keyword evidence="4" id="KW-0393">Immunoglobulin domain</keyword>
<dbReference type="SUPFAM" id="SSF48726">
    <property type="entry name" value="Immunoglobulin"/>
    <property type="match status" value="1"/>
</dbReference>
<dbReference type="InterPro" id="IPR036179">
    <property type="entry name" value="Ig-like_dom_sf"/>
</dbReference>
<keyword evidence="2" id="KW-1064">Adaptive immunity</keyword>
<protein>
    <recommendedName>
        <fullName evidence="6">Immunoglobulin V-set domain-containing protein</fullName>
    </recommendedName>
</protein>
<dbReference type="SMART" id="SM00406">
    <property type="entry name" value="IGv"/>
    <property type="match status" value="1"/>
</dbReference>
<dbReference type="InterPro" id="IPR013106">
    <property type="entry name" value="Ig_V-set"/>
</dbReference>
<dbReference type="Gene3D" id="2.60.40.10">
    <property type="entry name" value="Immunoglobulins"/>
    <property type="match status" value="1"/>
</dbReference>
<keyword evidence="5" id="KW-0472">Membrane</keyword>
<dbReference type="InterPro" id="IPR051287">
    <property type="entry name" value="TCR_variable_region"/>
</dbReference>
<dbReference type="GO" id="GO:0002250">
    <property type="term" value="P:adaptive immune response"/>
    <property type="evidence" value="ECO:0007669"/>
    <property type="project" value="UniProtKB-KW"/>
</dbReference>
<keyword evidence="1" id="KW-0732">Signal</keyword>
<dbReference type="PANTHER" id="PTHR19367:SF18">
    <property type="entry name" value="T CELL RECEPTOR ALPHA VARIABLE 16"/>
    <property type="match status" value="1"/>
</dbReference>
<accession>A0A3B3H6W0</accession>
<evidence type="ECO:0000256" key="5">
    <source>
        <dbReference type="SAM" id="Phobius"/>
    </source>
</evidence>
<dbReference type="InParanoid" id="A0A3B3H6W0"/>
<evidence type="ECO:0000313" key="8">
    <source>
        <dbReference type="Proteomes" id="UP000001038"/>
    </source>
</evidence>
<proteinExistence type="predicted"/>
<reference evidence="7" key="3">
    <citation type="submission" date="2025-09" db="UniProtKB">
        <authorList>
            <consortium name="Ensembl"/>
        </authorList>
    </citation>
    <scope>IDENTIFICATION</scope>
    <source>
        <strain evidence="7">Hd-rR</strain>
    </source>
</reference>
<evidence type="ECO:0000256" key="4">
    <source>
        <dbReference type="ARBA" id="ARBA00023319"/>
    </source>
</evidence>
<keyword evidence="2" id="KW-0391">Immunity</keyword>
<keyword evidence="8" id="KW-1185">Reference proteome</keyword>
<evidence type="ECO:0000256" key="1">
    <source>
        <dbReference type="ARBA" id="ARBA00022729"/>
    </source>
</evidence>
<reference evidence="7 8" key="1">
    <citation type="journal article" date="2007" name="Nature">
        <title>The medaka draft genome and insights into vertebrate genome evolution.</title>
        <authorList>
            <person name="Kasahara M."/>
            <person name="Naruse K."/>
            <person name="Sasaki S."/>
            <person name="Nakatani Y."/>
            <person name="Qu W."/>
            <person name="Ahsan B."/>
            <person name="Yamada T."/>
            <person name="Nagayasu Y."/>
            <person name="Doi K."/>
            <person name="Kasai Y."/>
            <person name="Jindo T."/>
            <person name="Kobayashi D."/>
            <person name="Shimada A."/>
            <person name="Toyoda A."/>
            <person name="Kuroki Y."/>
            <person name="Fujiyama A."/>
            <person name="Sasaki T."/>
            <person name="Shimizu A."/>
            <person name="Asakawa S."/>
            <person name="Shimizu N."/>
            <person name="Hashimoto S."/>
            <person name="Yang J."/>
            <person name="Lee Y."/>
            <person name="Matsushima K."/>
            <person name="Sugano S."/>
            <person name="Sakaizumi M."/>
            <person name="Narita T."/>
            <person name="Ohishi K."/>
            <person name="Haga S."/>
            <person name="Ohta F."/>
            <person name="Nomoto H."/>
            <person name="Nogata K."/>
            <person name="Morishita T."/>
            <person name="Endo T."/>
            <person name="Shin-I T."/>
            <person name="Takeda H."/>
            <person name="Morishita S."/>
            <person name="Kohara Y."/>
        </authorList>
    </citation>
    <scope>NUCLEOTIDE SEQUENCE [LARGE SCALE GENOMIC DNA]</scope>
    <source>
        <strain evidence="7 8">Hd-rR</strain>
    </source>
</reference>
<name>A0A3B3H6W0_ORYLA</name>
<feature type="transmembrane region" description="Helical" evidence="5">
    <location>
        <begin position="6"/>
        <end position="25"/>
    </location>
</feature>
<dbReference type="STRING" id="8090.ENSORLP00000027669"/>
<dbReference type="AlphaFoldDB" id="A0A3B3H6W0"/>
<feature type="domain" description="Immunoglobulin V-set" evidence="6">
    <location>
        <begin position="38"/>
        <end position="115"/>
    </location>
</feature>
<dbReference type="Proteomes" id="UP000001038">
    <property type="component" value="Chromosome 17"/>
</dbReference>
<keyword evidence="5" id="KW-0812">Transmembrane</keyword>
<sequence>KADSIFIFLGFLFLGCLLFILRPLIAFKKEESTLEGTSVTLSYKYPKLSTSDYFFWYLQFPGKPPEFFFSHLGSKATLQSLDPRFSHKVKDDDKMINLQISSAAVTDSAVYYCAVRPTHSDPKCRRGCTKT</sequence>
<organism evidence="7 8">
    <name type="scientific">Oryzias latipes</name>
    <name type="common">Japanese rice fish</name>
    <name type="synonym">Japanese killifish</name>
    <dbReference type="NCBI Taxonomy" id="8090"/>
    <lineage>
        <taxon>Eukaryota</taxon>
        <taxon>Metazoa</taxon>
        <taxon>Chordata</taxon>
        <taxon>Craniata</taxon>
        <taxon>Vertebrata</taxon>
        <taxon>Euteleostomi</taxon>
        <taxon>Actinopterygii</taxon>
        <taxon>Neopterygii</taxon>
        <taxon>Teleostei</taxon>
        <taxon>Neoteleostei</taxon>
        <taxon>Acanthomorphata</taxon>
        <taxon>Ovalentaria</taxon>
        <taxon>Atherinomorphae</taxon>
        <taxon>Beloniformes</taxon>
        <taxon>Adrianichthyidae</taxon>
        <taxon>Oryziinae</taxon>
        <taxon>Oryzias</taxon>
    </lineage>
</organism>